<organism evidence="1 2">
    <name type="scientific">Filimonas lacunae</name>
    <dbReference type="NCBI Taxonomy" id="477680"/>
    <lineage>
        <taxon>Bacteria</taxon>
        <taxon>Pseudomonadati</taxon>
        <taxon>Bacteroidota</taxon>
        <taxon>Chitinophagia</taxon>
        <taxon>Chitinophagales</taxon>
        <taxon>Chitinophagaceae</taxon>
        <taxon>Filimonas</taxon>
    </lineage>
</organism>
<dbReference type="STRING" id="477680.SAMN05421788_107262"/>
<dbReference type="RefSeq" id="WP_076380874.1">
    <property type="nucleotide sequence ID" value="NZ_AP017422.1"/>
</dbReference>
<sequence length="217" mass="23626">MSSFPGSPHLVKGGLVQINASTAKVERIITLQYNPDSLTRSLQPQTITGEGQDRSQALRLLGPPVETIKLEAEIDAADYMESAGNTVASVGIQPQLAALEMIIYPSSAAMLTNNMLSNLGTLEIFPMESPLTLFIWNKHRIIPVRFTDYSVTEEAFDVNLNPLRAKVSIGMRVLSVDDLGFDHKGGSLFMCYQQNKEKLAGMFASGSLQQLGINAIP</sequence>
<dbReference type="KEGG" id="fln:FLA_2620"/>
<accession>A0A173MGP7</accession>
<evidence type="ECO:0000313" key="1">
    <source>
        <dbReference type="EMBL" id="SIT27539.1"/>
    </source>
</evidence>
<dbReference type="EMBL" id="FTOR01000007">
    <property type="protein sequence ID" value="SIT27539.1"/>
    <property type="molecule type" value="Genomic_DNA"/>
</dbReference>
<reference evidence="2" key="1">
    <citation type="submission" date="2017-01" db="EMBL/GenBank/DDBJ databases">
        <authorList>
            <person name="Varghese N."/>
            <person name="Submissions S."/>
        </authorList>
    </citation>
    <scope>NUCLEOTIDE SEQUENCE [LARGE SCALE GENOMIC DNA]</scope>
    <source>
        <strain evidence="2">DSM 21054</strain>
    </source>
</reference>
<evidence type="ECO:0000313" key="2">
    <source>
        <dbReference type="Proteomes" id="UP000186917"/>
    </source>
</evidence>
<keyword evidence="2" id="KW-1185">Reference proteome</keyword>
<proteinExistence type="predicted"/>
<dbReference type="Proteomes" id="UP000186917">
    <property type="component" value="Unassembled WGS sequence"/>
</dbReference>
<dbReference type="AlphaFoldDB" id="A0A173MGP7"/>
<dbReference type="OrthoDB" id="661223at2"/>
<protein>
    <submittedName>
        <fullName evidence="1">Uncharacterized protein</fullName>
    </submittedName>
</protein>
<name>A0A173MGP7_9BACT</name>
<gene>
    <name evidence="1" type="ORF">SAMN05421788_107262</name>
</gene>